<dbReference type="Gene3D" id="3.40.50.300">
    <property type="entry name" value="P-loop containing nucleotide triphosphate hydrolases"/>
    <property type="match status" value="1"/>
</dbReference>
<dbReference type="PROSITE" id="PS51192">
    <property type="entry name" value="HELICASE_ATP_BIND_1"/>
    <property type="match status" value="1"/>
</dbReference>
<dbReference type="InterPro" id="IPR049730">
    <property type="entry name" value="SNF2/RAD54-like_C"/>
</dbReference>
<keyword evidence="4" id="KW-0547">Nucleotide-binding</keyword>
<dbReference type="GO" id="GO:0005524">
    <property type="term" value="F:ATP binding"/>
    <property type="evidence" value="ECO:0007669"/>
    <property type="project" value="InterPro"/>
</dbReference>
<dbReference type="CDD" id="cd18793">
    <property type="entry name" value="SF2_C_SNF"/>
    <property type="match status" value="1"/>
</dbReference>
<dbReference type="GO" id="GO:0004386">
    <property type="term" value="F:helicase activity"/>
    <property type="evidence" value="ECO:0007669"/>
    <property type="project" value="UniProtKB-KW"/>
</dbReference>
<evidence type="ECO:0000259" key="3">
    <source>
        <dbReference type="PROSITE" id="PS51192"/>
    </source>
</evidence>
<keyword evidence="4" id="KW-0347">Helicase</keyword>
<protein>
    <submittedName>
        <fullName evidence="4">Helicase SNF2</fullName>
    </submittedName>
</protein>
<keyword evidence="1" id="KW-0378">Hydrolase</keyword>
<comment type="caution">
    <text evidence="4">The sequence shown here is derived from an EMBL/GenBank/DDBJ whole genome shotgun (WGS) entry which is preliminary data.</text>
</comment>
<dbReference type="SMART" id="SM00487">
    <property type="entry name" value="DEXDc"/>
    <property type="match status" value="1"/>
</dbReference>
<dbReference type="InterPro" id="IPR050496">
    <property type="entry name" value="SNF2_RAD54_helicase_repair"/>
</dbReference>
<dbReference type="SUPFAM" id="SSF52540">
    <property type="entry name" value="P-loop containing nucleoside triphosphate hydrolases"/>
    <property type="match status" value="2"/>
</dbReference>
<dbReference type="Gene3D" id="3.40.50.10810">
    <property type="entry name" value="Tandem AAA-ATPase domain"/>
    <property type="match status" value="1"/>
</dbReference>
<accession>A0A1X0B8I6</accession>
<gene>
    <name evidence="4" type="ORF">BST13_06120</name>
</gene>
<dbReference type="PANTHER" id="PTHR45629">
    <property type="entry name" value="SNF2/RAD54 FAMILY MEMBER"/>
    <property type="match status" value="1"/>
</dbReference>
<dbReference type="PANTHER" id="PTHR45629:SF7">
    <property type="entry name" value="DNA EXCISION REPAIR PROTEIN ERCC-6-RELATED"/>
    <property type="match status" value="1"/>
</dbReference>
<reference evidence="4 5" key="1">
    <citation type="submission" date="2017-02" db="EMBL/GenBank/DDBJ databases">
        <title>The new phylogeny of genus Mycobacterium.</title>
        <authorList>
            <person name="Tortoli E."/>
            <person name="Trovato A."/>
            <person name="Cirillo D.M."/>
        </authorList>
    </citation>
    <scope>NUCLEOTIDE SEQUENCE [LARGE SCALE GENOMIC DNA]</scope>
    <source>
        <strain evidence="4 5">RW6</strain>
    </source>
</reference>
<sequence length="650" mass="71478">MERVDLTELVNRADGTLAEIGKLRAEVAANIRASTDAIVAKTLQSAPIDSVRAYLTRGARLGGLANSPQYRTVADIQSVPARALTQVPGVDIATAQAVQAAAQAKADHLRGGVRPRLTPERDTELVANLLTLSKTDTAVKQLRRLLPRLRTRAAAAQPTPAESDAPDPAVAKVTELIERIEEARQPASDVWAEYRRDPTGVDTLLGEFASGTTIVDAQQGFVGAEVTAQAEHVSLDRSLLRTQLRGYQTFGAQYALARQRVLLCDELGLGKTLQALAVAAHLAAAEKMRHVLVICPANLAIHWVNETLKHTTLTPIEIRGSQSEERLAEWEAKGGVAIVTFATLVRITLRVRPGLVIVDEAHLLRDPKSDRARAVRNVLTSDNRIMFLTGIPMHSRIDGFRNLVDYLQPEVAATVAPNAGLRGSIGFRRTVDRVYLRRDFRDVIDELPLRVSTEEWVRFGRSDRERYRRAVGSGNFTAIRQGAWPSGSPEPAAKLDRLIELTAEAHINGARVVVFSQFVPVLEVIRKALPSNVFGPLDDTVPDPRAVIAEFAAHHGPATLLAQVDCGALDLRKVPAPLVVILTEPQWRPQVERQIIGRTQRISELPTIRVYRLLARSSIDEPIRRLAQNRDEPPPHQDQLVRAEQSRLAK</sequence>
<organism evidence="4 5">
    <name type="scientific">Mycobacterium aquaticum</name>
    <dbReference type="NCBI Taxonomy" id="1927124"/>
    <lineage>
        <taxon>Bacteria</taxon>
        <taxon>Bacillati</taxon>
        <taxon>Actinomycetota</taxon>
        <taxon>Actinomycetes</taxon>
        <taxon>Mycobacteriales</taxon>
        <taxon>Mycobacteriaceae</taxon>
        <taxon>Mycobacterium</taxon>
    </lineage>
</organism>
<dbReference type="InterPro" id="IPR038718">
    <property type="entry name" value="SNF2-like_sf"/>
</dbReference>
<dbReference type="OrthoDB" id="9760715at2"/>
<evidence type="ECO:0000313" key="4">
    <source>
        <dbReference type="EMBL" id="ORA38166.1"/>
    </source>
</evidence>
<dbReference type="GO" id="GO:0016787">
    <property type="term" value="F:hydrolase activity"/>
    <property type="evidence" value="ECO:0007669"/>
    <property type="project" value="UniProtKB-KW"/>
</dbReference>
<proteinExistence type="predicted"/>
<dbReference type="InterPro" id="IPR000330">
    <property type="entry name" value="SNF2_N"/>
</dbReference>
<feature type="region of interest" description="Disordered" evidence="2">
    <location>
        <begin position="626"/>
        <end position="650"/>
    </location>
</feature>
<feature type="domain" description="Helicase ATP-binding" evidence="3">
    <location>
        <begin position="252"/>
        <end position="410"/>
    </location>
</feature>
<dbReference type="STRING" id="1927124.BST13_06120"/>
<dbReference type="RefSeq" id="WP_083161702.1">
    <property type="nucleotide sequence ID" value="NZ_MVHF01000004.1"/>
</dbReference>
<evidence type="ECO:0000256" key="1">
    <source>
        <dbReference type="ARBA" id="ARBA00022801"/>
    </source>
</evidence>
<dbReference type="EMBL" id="MVHF01000004">
    <property type="protein sequence ID" value="ORA38166.1"/>
    <property type="molecule type" value="Genomic_DNA"/>
</dbReference>
<name>A0A1X0B8I6_9MYCO</name>
<evidence type="ECO:0000256" key="2">
    <source>
        <dbReference type="SAM" id="MobiDB-lite"/>
    </source>
</evidence>
<evidence type="ECO:0000313" key="5">
    <source>
        <dbReference type="Proteomes" id="UP000192448"/>
    </source>
</evidence>
<keyword evidence="5" id="KW-1185">Reference proteome</keyword>
<dbReference type="Pfam" id="PF00176">
    <property type="entry name" value="SNF2-rel_dom"/>
    <property type="match status" value="1"/>
</dbReference>
<dbReference type="AlphaFoldDB" id="A0A1X0B8I6"/>
<dbReference type="InterPro" id="IPR027417">
    <property type="entry name" value="P-loop_NTPase"/>
</dbReference>
<dbReference type="Proteomes" id="UP000192448">
    <property type="component" value="Unassembled WGS sequence"/>
</dbReference>
<keyword evidence="4" id="KW-0067">ATP-binding</keyword>
<dbReference type="InterPro" id="IPR014001">
    <property type="entry name" value="Helicase_ATP-bd"/>
</dbReference>